<feature type="coiled-coil region" evidence="1">
    <location>
        <begin position="510"/>
        <end position="540"/>
    </location>
</feature>
<organism evidence="3 4">
    <name type="scientific">Blepharisma stoltei</name>
    <dbReference type="NCBI Taxonomy" id="1481888"/>
    <lineage>
        <taxon>Eukaryota</taxon>
        <taxon>Sar</taxon>
        <taxon>Alveolata</taxon>
        <taxon>Ciliophora</taxon>
        <taxon>Postciliodesmatophora</taxon>
        <taxon>Heterotrichea</taxon>
        <taxon>Heterotrichida</taxon>
        <taxon>Blepharismidae</taxon>
        <taxon>Blepharisma</taxon>
    </lineage>
</organism>
<accession>A0AAU9JWJ9</accession>
<name>A0AAU9JWJ9_9CILI</name>
<keyword evidence="4" id="KW-1185">Reference proteome</keyword>
<evidence type="ECO:0000313" key="3">
    <source>
        <dbReference type="EMBL" id="CAG9329906.1"/>
    </source>
</evidence>
<proteinExistence type="predicted"/>
<dbReference type="EMBL" id="CAJZBQ010000050">
    <property type="protein sequence ID" value="CAG9329906.1"/>
    <property type="molecule type" value="Genomic_DNA"/>
</dbReference>
<dbReference type="Gene3D" id="1.25.40.10">
    <property type="entry name" value="Tetratricopeptide repeat domain"/>
    <property type="match status" value="1"/>
</dbReference>
<sequence>MANFPHSSTHKLRKLIERRTVYPLTCGLVLASAVAIILLWTQEYKWVKNVKDYLVDEEDSHLLRASVARSMIFTAMFSNDIAQLQLVRGIFDDSASGAITSASGISDPKAVDARNPGSITFPAYGLSDYLFADTTRTLASATNYEQLKLLDILYNTANPIYAGRINQVGLIIEKDSLDFRHPAQNMSYVQGSSFDFTETCGKSNVAFDPLCTNTYHTLKSNSKNNVTFSYEYSLIDIYLNTDFGATAIFTDKNVLKFFMNDFEYYTYFLTSNYGSQVLAVNKEDLSQIFPYNLSYNLFPDDYILANVSAPKLQSMIDEKTTSGSVFDGLNSRYHVSVTNMNITITTQRYPSYEDSLSVGVMISEIAVRKEWNDTLDTITNTIIIQMVIFMCFILLTIFSAVRLSKHVSHRVTHPLQELERYLNGDEKMIYTHIKYNREVNTIVKSLNLIEDIEKLIDPHYLLHPKSEDRLKNLEEVREIYRGLGNLRGVAITSNLIGNIFFENSQYLEAIQNYTYALEITEKILENIENQEKEELKLSEKEKIKDGFISSDWKSEKEFLVKDINNRRMQLCMARRAKLEEGLASATELRTEWKEILSLQTSVLQHYIDTSSNFLQLIQLLIEMSISFQFLQYFHSAMEILNIVNDELTKIEQRGLEFIDIDIALLKRIGIGLRENQAAMLSFFNVKGITYEKDILRQFMYYRKGVICIEQNKFQEAGAAFTLAIERGEYYDPKIRKLCVEELLRIMNKFSIKKGTDDLKRMDLSLNQAKKSIVFVLNYKVKNKPKLNKKLIKFVNKEIGPTRDKFGVVCMNTNNYNILDVCTRDMPEVDLEHLLFQAKHGESETEEVMYHIYNMIMCGFKCMPVDMLEKYIIVFIGPHEQERGPIQIKDLDEVIARKVKLIVVCVETHLEGEFKEFLDRNNCRVFMCEKMSEVNDVLEEVRDLIYEKCLI</sequence>
<feature type="transmembrane region" description="Helical" evidence="2">
    <location>
        <begin position="382"/>
        <end position="401"/>
    </location>
</feature>
<comment type="caution">
    <text evidence="3">The sequence shown here is derived from an EMBL/GenBank/DDBJ whole genome shotgun (WGS) entry which is preliminary data.</text>
</comment>
<protein>
    <submittedName>
        <fullName evidence="3">Uncharacterized protein</fullName>
    </submittedName>
</protein>
<keyword evidence="1" id="KW-0175">Coiled coil</keyword>
<dbReference type="AlphaFoldDB" id="A0AAU9JWJ9"/>
<evidence type="ECO:0000256" key="1">
    <source>
        <dbReference type="SAM" id="Coils"/>
    </source>
</evidence>
<dbReference type="InterPro" id="IPR011990">
    <property type="entry name" value="TPR-like_helical_dom_sf"/>
</dbReference>
<reference evidence="3" key="1">
    <citation type="submission" date="2021-09" db="EMBL/GenBank/DDBJ databases">
        <authorList>
            <consortium name="AG Swart"/>
            <person name="Singh M."/>
            <person name="Singh A."/>
            <person name="Seah K."/>
            <person name="Emmerich C."/>
        </authorList>
    </citation>
    <scope>NUCLEOTIDE SEQUENCE</scope>
    <source>
        <strain evidence="3">ATCC30299</strain>
    </source>
</reference>
<keyword evidence="2" id="KW-0812">Transmembrane</keyword>
<evidence type="ECO:0000313" key="4">
    <source>
        <dbReference type="Proteomes" id="UP001162131"/>
    </source>
</evidence>
<evidence type="ECO:0000256" key="2">
    <source>
        <dbReference type="SAM" id="Phobius"/>
    </source>
</evidence>
<feature type="transmembrane region" description="Helical" evidence="2">
    <location>
        <begin position="21"/>
        <end position="40"/>
    </location>
</feature>
<dbReference type="Proteomes" id="UP001162131">
    <property type="component" value="Unassembled WGS sequence"/>
</dbReference>
<keyword evidence="2" id="KW-1133">Transmembrane helix</keyword>
<keyword evidence="2" id="KW-0472">Membrane</keyword>
<gene>
    <name evidence="3" type="ORF">BSTOLATCC_MIC50022</name>
</gene>
<dbReference type="SUPFAM" id="SSF48452">
    <property type="entry name" value="TPR-like"/>
    <property type="match status" value="1"/>
</dbReference>